<dbReference type="InterPro" id="IPR001506">
    <property type="entry name" value="Peptidase_M12A"/>
</dbReference>
<reference evidence="3" key="1">
    <citation type="submission" date="2017-01" db="EMBL/GenBank/DDBJ databases">
        <title>Comparative genomics of anhydrobiosis in the tardigrade Hypsibius dujardini.</title>
        <authorList>
            <person name="Yoshida Y."/>
            <person name="Koutsovoulos G."/>
            <person name="Laetsch D."/>
            <person name="Stevens L."/>
            <person name="Kumar S."/>
            <person name="Horikawa D."/>
            <person name="Ishino K."/>
            <person name="Komine S."/>
            <person name="Tomita M."/>
            <person name="Blaxter M."/>
            <person name="Arakawa K."/>
        </authorList>
    </citation>
    <scope>NUCLEOTIDE SEQUENCE [LARGE SCALE GENOMIC DNA]</scope>
    <source>
        <strain evidence="3">Z151</strain>
    </source>
</reference>
<accession>A0A1W0WQE3</accession>
<evidence type="ECO:0000313" key="2">
    <source>
        <dbReference type="EMBL" id="OQV17412.1"/>
    </source>
</evidence>
<organism evidence="2 3">
    <name type="scientific">Hypsibius exemplaris</name>
    <name type="common">Freshwater tardigrade</name>
    <dbReference type="NCBI Taxonomy" id="2072580"/>
    <lineage>
        <taxon>Eukaryota</taxon>
        <taxon>Metazoa</taxon>
        <taxon>Ecdysozoa</taxon>
        <taxon>Tardigrada</taxon>
        <taxon>Eutardigrada</taxon>
        <taxon>Parachela</taxon>
        <taxon>Hypsibioidea</taxon>
        <taxon>Hypsibiidae</taxon>
        <taxon>Hypsibius</taxon>
    </lineage>
</organism>
<dbReference type="GO" id="GO:0006508">
    <property type="term" value="P:proteolysis"/>
    <property type="evidence" value="ECO:0007669"/>
    <property type="project" value="InterPro"/>
</dbReference>
<dbReference type="EMBL" id="MTYJ01000061">
    <property type="protein sequence ID" value="OQV17412.1"/>
    <property type="molecule type" value="Genomic_DNA"/>
</dbReference>
<dbReference type="Proteomes" id="UP000192578">
    <property type="component" value="Unassembled WGS sequence"/>
</dbReference>
<comment type="caution">
    <text evidence="2">The sequence shown here is derived from an EMBL/GenBank/DDBJ whole genome shotgun (WGS) entry which is preliminary data.</text>
</comment>
<evidence type="ECO:0000259" key="1">
    <source>
        <dbReference type="Pfam" id="PF01400"/>
    </source>
</evidence>
<dbReference type="InterPro" id="IPR036426">
    <property type="entry name" value="Bulb-type_lectin_dom_sf"/>
</dbReference>
<feature type="domain" description="Peptidase M12A" evidence="1">
    <location>
        <begin position="3"/>
        <end position="49"/>
    </location>
</feature>
<proteinExistence type="predicted"/>
<sequence length="135" mass="15066">MQLVLDAINVFEKATCLKFVQRTTETQYIQIFTVPKQCYSIVGKQPPRNNKAGQVVALSISNDKSQFDIYNSTAFGEPYDFESSDGNLVLYSVSGNGQLTALWSTASYNMYNPPVRLIIRLSGDVVLVKDWGKTV</sequence>
<protein>
    <recommendedName>
        <fullName evidence="1">Peptidase M12A domain-containing protein</fullName>
    </recommendedName>
</protein>
<name>A0A1W0WQE3_HYPEX</name>
<dbReference type="SUPFAM" id="SSF51110">
    <property type="entry name" value="alpha-D-mannose-specific plant lectins"/>
    <property type="match status" value="1"/>
</dbReference>
<dbReference type="Gene3D" id="3.40.390.10">
    <property type="entry name" value="Collagenase (Catalytic Domain)"/>
    <property type="match status" value="1"/>
</dbReference>
<dbReference type="GO" id="GO:0004222">
    <property type="term" value="F:metalloendopeptidase activity"/>
    <property type="evidence" value="ECO:0007669"/>
    <property type="project" value="InterPro"/>
</dbReference>
<evidence type="ECO:0000313" key="3">
    <source>
        <dbReference type="Proteomes" id="UP000192578"/>
    </source>
</evidence>
<dbReference type="Pfam" id="PF01400">
    <property type="entry name" value="Astacin"/>
    <property type="match status" value="1"/>
</dbReference>
<gene>
    <name evidence="2" type="ORF">BV898_08515</name>
</gene>
<dbReference type="AlphaFoldDB" id="A0A1W0WQE3"/>
<dbReference type="Gene3D" id="2.90.10.10">
    <property type="entry name" value="Bulb-type lectin domain"/>
    <property type="match status" value="1"/>
</dbReference>
<keyword evidence="3" id="KW-1185">Reference proteome</keyword>
<dbReference type="SUPFAM" id="SSF55486">
    <property type="entry name" value="Metalloproteases ('zincins'), catalytic domain"/>
    <property type="match status" value="1"/>
</dbReference>
<dbReference type="OrthoDB" id="291007at2759"/>
<dbReference type="InterPro" id="IPR024079">
    <property type="entry name" value="MetalloPept_cat_dom_sf"/>
</dbReference>